<gene>
    <name evidence="8" type="primary">rmlD_2</name>
    <name evidence="8" type="ORF">IMCC3135_22525</name>
</gene>
<dbReference type="PANTHER" id="PTHR10491:SF4">
    <property type="entry name" value="METHIONINE ADENOSYLTRANSFERASE 2 SUBUNIT BETA"/>
    <property type="match status" value="1"/>
</dbReference>
<evidence type="ECO:0000313" key="9">
    <source>
        <dbReference type="Proteomes" id="UP000250079"/>
    </source>
</evidence>
<dbReference type="InterPro" id="IPR036291">
    <property type="entry name" value="NAD(P)-bd_dom_sf"/>
</dbReference>
<proteinExistence type="inferred from homology"/>
<keyword evidence="9" id="KW-1185">Reference proteome</keyword>
<evidence type="ECO:0000256" key="6">
    <source>
        <dbReference type="RuleBase" id="RU364082"/>
    </source>
</evidence>
<reference evidence="8 9" key="1">
    <citation type="submission" date="2016-12" db="EMBL/GenBank/DDBJ databases">
        <authorList>
            <person name="Song W.-J."/>
            <person name="Kurnit D.M."/>
        </authorList>
    </citation>
    <scope>NUCLEOTIDE SEQUENCE [LARGE SCALE GENOMIC DNA]</scope>
    <source>
        <strain evidence="8 9">IMCC3135</strain>
    </source>
</reference>
<dbReference type="UniPathway" id="UPA00124"/>
<dbReference type="InterPro" id="IPR029903">
    <property type="entry name" value="RmlD-like-bd"/>
</dbReference>
<comment type="function">
    <text evidence="6">Catalyzes the reduction of dTDP-6-deoxy-L-lyxo-4-hexulose to yield dTDP-L-rhamnose.</text>
</comment>
<sequence length="274" mass="30146">MLGNAVLRLFEQSSGYLVFGSVRSHSAAGLLPQSVKRRLVACIDVENFDSLAGLFSQTNPQIVINCIGLVKQKAEAADPLLALPINSILPHRLARLCAVAGARLIHISTDCVFSGTRGMYTEGDFPDATDMYGRTKFLGEVDYPHAVTLRTSIIGQELQEARSLVSWFLAQNGEVKGYQSAIFSGLPTLEVGRVIRDYVIPNPQLQGLYHVSAEPINKFDLLMLLARVYQKEINIVPDNTLVINRSLDSSLFRKSVGYTPSSWPELVSSMQQFG</sequence>
<evidence type="ECO:0000259" key="7">
    <source>
        <dbReference type="Pfam" id="PF04321"/>
    </source>
</evidence>
<organism evidence="8 9">
    <name type="scientific">Granulosicoccus antarcticus IMCC3135</name>
    <dbReference type="NCBI Taxonomy" id="1192854"/>
    <lineage>
        <taxon>Bacteria</taxon>
        <taxon>Pseudomonadati</taxon>
        <taxon>Pseudomonadota</taxon>
        <taxon>Gammaproteobacteria</taxon>
        <taxon>Chromatiales</taxon>
        <taxon>Granulosicoccaceae</taxon>
        <taxon>Granulosicoccus</taxon>
    </lineage>
</organism>
<protein>
    <recommendedName>
        <fullName evidence="4 6">dTDP-4-dehydrorhamnose reductase</fullName>
        <ecNumber evidence="3 6">1.1.1.133</ecNumber>
    </recommendedName>
</protein>
<comment type="catalytic activity">
    <reaction evidence="5 6">
        <text>dTDP-beta-L-rhamnose + NADP(+) = dTDP-4-dehydro-beta-L-rhamnose + NADPH + H(+)</text>
        <dbReference type="Rhea" id="RHEA:21796"/>
        <dbReference type="ChEBI" id="CHEBI:15378"/>
        <dbReference type="ChEBI" id="CHEBI:57510"/>
        <dbReference type="ChEBI" id="CHEBI:57783"/>
        <dbReference type="ChEBI" id="CHEBI:58349"/>
        <dbReference type="ChEBI" id="CHEBI:62830"/>
        <dbReference type="EC" id="1.1.1.133"/>
    </reaction>
</comment>
<accession>A0A2Z2NVN2</accession>
<dbReference type="PANTHER" id="PTHR10491">
    <property type="entry name" value="DTDP-4-DEHYDRORHAMNOSE REDUCTASE"/>
    <property type="match status" value="1"/>
</dbReference>
<evidence type="ECO:0000256" key="3">
    <source>
        <dbReference type="ARBA" id="ARBA00012929"/>
    </source>
</evidence>
<dbReference type="Proteomes" id="UP000250079">
    <property type="component" value="Chromosome"/>
</dbReference>
<dbReference type="AlphaFoldDB" id="A0A2Z2NVN2"/>
<keyword evidence="6 8" id="KW-0560">Oxidoreductase</keyword>
<dbReference type="InterPro" id="IPR005913">
    <property type="entry name" value="dTDP_dehydrorham_reduct"/>
</dbReference>
<name>A0A2Z2NVN2_9GAMM</name>
<evidence type="ECO:0000256" key="4">
    <source>
        <dbReference type="ARBA" id="ARBA00017099"/>
    </source>
</evidence>
<dbReference type="Pfam" id="PF04321">
    <property type="entry name" value="RmlD_sub_bind"/>
    <property type="match status" value="1"/>
</dbReference>
<dbReference type="KEGG" id="gai:IMCC3135_22525"/>
<evidence type="ECO:0000313" key="8">
    <source>
        <dbReference type="EMBL" id="ASJ74575.1"/>
    </source>
</evidence>
<comment type="similarity">
    <text evidence="2 6">Belongs to the dTDP-4-dehydrorhamnose reductase family.</text>
</comment>
<dbReference type="UniPathway" id="UPA00281"/>
<dbReference type="EMBL" id="CP018632">
    <property type="protein sequence ID" value="ASJ74575.1"/>
    <property type="molecule type" value="Genomic_DNA"/>
</dbReference>
<evidence type="ECO:0000256" key="1">
    <source>
        <dbReference type="ARBA" id="ARBA00004781"/>
    </source>
</evidence>
<keyword evidence="6" id="KW-0521">NADP</keyword>
<evidence type="ECO:0000256" key="5">
    <source>
        <dbReference type="ARBA" id="ARBA00048200"/>
    </source>
</evidence>
<dbReference type="GO" id="GO:0005829">
    <property type="term" value="C:cytosol"/>
    <property type="evidence" value="ECO:0007669"/>
    <property type="project" value="TreeGrafter"/>
</dbReference>
<evidence type="ECO:0000256" key="2">
    <source>
        <dbReference type="ARBA" id="ARBA00010944"/>
    </source>
</evidence>
<feature type="domain" description="RmlD-like substrate binding" evidence="7">
    <location>
        <begin position="38"/>
        <end position="214"/>
    </location>
</feature>
<dbReference type="GO" id="GO:0008831">
    <property type="term" value="F:dTDP-4-dehydrorhamnose reductase activity"/>
    <property type="evidence" value="ECO:0007669"/>
    <property type="project" value="UniProtKB-EC"/>
</dbReference>
<dbReference type="GO" id="GO:0019305">
    <property type="term" value="P:dTDP-rhamnose biosynthetic process"/>
    <property type="evidence" value="ECO:0007669"/>
    <property type="project" value="UniProtKB-UniPathway"/>
</dbReference>
<dbReference type="EC" id="1.1.1.133" evidence="3 6"/>
<dbReference type="CDD" id="cd05254">
    <property type="entry name" value="dTDP_HR_like_SDR_e"/>
    <property type="match status" value="1"/>
</dbReference>
<comment type="pathway">
    <text evidence="1 6">Carbohydrate biosynthesis; dTDP-L-rhamnose biosynthesis.</text>
</comment>
<dbReference type="Gene3D" id="3.40.50.720">
    <property type="entry name" value="NAD(P)-binding Rossmann-like Domain"/>
    <property type="match status" value="1"/>
</dbReference>
<dbReference type="GO" id="GO:0009243">
    <property type="term" value="P:O antigen biosynthetic process"/>
    <property type="evidence" value="ECO:0007669"/>
    <property type="project" value="UniProtKB-UniPathway"/>
</dbReference>
<comment type="cofactor">
    <cofactor evidence="6">
        <name>Mg(2+)</name>
        <dbReference type="ChEBI" id="CHEBI:18420"/>
    </cofactor>
    <text evidence="6">Binds 1 Mg(2+) ion per monomer.</text>
</comment>
<dbReference type="SUPFAM" id="SSF51735">
    <property type="entry name" value="NAD(P)-binding Rossmann-fold domains"/>
    <property type="match status" value="1"/>
</dbReference>